<dbReference type="EMBL" id="RXOF01000009">
    <property type="protein sequence ID" value="RTQ48550.1"/>
    <property type="molecule type" value="Genomic_DNA"/>
</dbReference>
<evidence type="ECO:0000313" key="1">
    <source>
        <dbReference type="EMBL" id="RTQ48550.1"/>
    </source>
</evidence>
<accession>A0A431U0U7</accession>
<dbReference type="Gene3D" id="3.30.530.20">
    <property type="match status" value="1"/>
</dbReference>
<evidence type="ECO:0008006" key="3">
    <source>
        <dbReference type="Google" id="ProtNLM"/>
    </source>
</evidence>
<keyword evidence="2" id="KW-1185">Reference proteome</keyword>
<proteinExistence type="predicted"/>
<protein>
    <recommendedName>
        <fullName evidence="3">Polyketide cyclase</fullName>
    </recommendedName>
</protein>
<reference evidence="1 2" key="1">
    <citation type="submission" date="2018-12" db="EMBL/GenBank/DDBJ databases">
        <title>Hymenobacter gummosus sp. nov., isolated from a spring.</title>
        <authorList>
            <person name="Nie L."/>
        </authorList>
    </citation>
    <scope>NUCLEOTIDE SEQUENCE [LARGE SCALE GENOMIC DNA]</scope>
    <source>
        <strain evidence="1 2">KCTC 52166</strain>
    </source>
</reference>
<sequence length="184" mass="20259">MKTLKKTGLGLLTLVVVLSLVSQLLPRRVRVERSGVINATPSTVFEQINTLKNWEKWSPWHRLDPQMQLTYSGPAAGVGARYAWTSADSDVGNGSFTITGSVPARRIDAEMNFMEEGTATCSYQLEPAGHGTRISWVMESDMGYNPLSRYMGLLMDHFVGSDFEKGLRNLQEVAGDAPVASAQY</sequence>
<dbReference type="InterPro" id="IPR023393">
    <property type="entry name" value="START-like_dom_sf"/>
</dbReference>
<dbReference type="InterPro" id="IPR019587">
    <property type="entry name" value="Polyketide_cyclase/dehydratase"/>
</dbReference>
<evidence type="ECO:0000313" key="2">
    <source>
        <dbReference type="Proteomes" id="UP000282184"/>
    </source>
</evidence>
<name>A0A431U0U7_9BACT</name>
<dbReference type="Pfam" id="PF10604">
    <property type="entry name" value="Polyketide_cyc2"/>
    <property type="match status" value="1"/>
</dbReference>
<dbReference type="RefSeq" id="WP_126694255.1">
    <property type="nucleotide sequence ID" value="NZ_RXOF01000009.1"/>
</dbReference>
<comment type="caution">
    <text evidence="1">The sequence shown here is derived from an EMBL/GenBank/DDBJ whole genome shotgun (WGS) entry which is preliminary data.</text>
</comment>
<dbReference type="CDD" id="cd07818">
    <property type="entry name" value="SRPBCC_1"/>
    <property type="match status" value="1"/>
</dbReference>
<dbReference type="SUPFAM" id="SSF55961">
    <property type="entry name" value="Bet v1-like"/>
    <property type="match status" value="1"/>
</dbReference>
<dbReference type="AlphaFoldDB" id="A0A431U0U7"/>
<gene>
    <name evidence="1" type="ORF">EJV47_16390</name>
</gene>
<dbReference type="Proteomes" id="UP000282184">
    <property type="component" value="Unassembled WGS sequence"/>
</dbReference>
<organism evidence="1 2">
    <name type="scientific">Hymenobacter gummosus</name>
    <dbReference type="NCBI Taxonomy" id="1776032"/>
    <lineage>
        <taxon>Bacteria</taxon>
        <taxon>Pseudomonadati</taxon>
        <taxon>Bacteroidota</taxon>
        <taxon>Cytophagia</taxon>
        <taxon>Cytophagales</taxon>
        <taxon>Hymenobacteraceae</taxon>
        <taxon>Hymenobacter</taxon>
    </lineage>
</organism>
<dbReference type="OrthoDB" id="9807923at2"/>